<proteinExistence type="predicted"/>
<reference evidence="2 3" key="1">
    <citation type="submission" date="2018-02" db="EMBL/GenBank/DDBJ databases">
        <title>Jeotgalibacillus proteolyticum sp. nov. a protease producing bacterium isolated from ocean sediments of Laizhou Bay.</title>
        <authorList>
            <person name="Li Y."/>
        </authorList>
    </citation>
    <scope>NUCLEOTIDE SEQUENCE [LARGE SCALE GENOMIC DNA]</scope>
    <source>
        <strain evidence="2 3">22-7</strain>
    </source>
</reference>
<dbReference type="AlphaFoldDB" id="A0A2S5GEX0"/>
<sequence>MELIIFAIIAGIISMIGNQKKKGEQQQQPNQKQQPRQQQQHKTAQTSKQRPKTQSSSSRSSQPRTERSGTDRGSSNRGDRIKNVRDAFDKRAKELAAEYERHRSDMESAKPKTPQLQVEVVEDPSPDFSRESDLSRTDRGSSASKKKTKPYQEVKELPIKNGLSEKDLVNGIVLAEILGPPRSKKPRSHRHTR</sequence>
<organism evidence="2 3">
    <name type="scientific">Jeotgalibacillus proteolyticus</name>
    <dbReference type="NCBI Taxonomy" id="2082395"/>
    <lineage>
        <taxon>Bacteria</taxon>
        <taxon>Bacillati</taxon>
        <taxon>Bacillota</taxon>
        <taxon>Bacilli</taxon>
        <taxon>Bacillales</taxon>
        <taxon>Caryophanaceae</taxon>
        <taxon>Jeotgalibacillus</taxon>
    </lineage>
</organism>
<keyword evidence="3" id="KW-1185">Reference proteome</keyword>
<protein>
    <submittedName>
        <fullName evidence="2">Uncharacterized protein</fullName>
    </submittedName>
</protein>
<evidence type="ECO:0000313" key="2">
    <source>
        <dbReference type="EMBL" id="PPA71454.1"/>
    </source>
</evidence>
<dbReference type="RefSeq" id="WP_104056944.1">
    <property type="nucleotide sequence ID" value="NZ_PREZ01000002.1"/>
</dbReference>
<name>A0A2S5GEX0_9BACL</name>
<evidence type="ECO:0000256" key="1">
    <source>
        <dbReference type="SAM" id="MobiDB-lite"/>
    </source>
</evidence>
<accession>A0A2S5GEX0</accession>
<comment type="caution">
    <text evidence="2">The sequence shown here is derived from an EMBL/GenBank/DDBJ whole genome shotgun (WGS) entry which is preliminary data.</text>
</comment>
<gene>
    <name evidence="2" type="ORF">C4B60_05170</name>
</gene>
<dbReference type="OrthoDB" id="2454451at2"/>
<feature type="compositionally biased region" description="Basic and acidic residues" evidence="1">
    <location>
        <begin position="77"/>
        <end position="110"/>
    </location>
</feature>
<evidence type="ECO:0000313" key="3">
    <source>
        <dbReference type="Proteomes" id="UP000239047"/>
    </source>
</evidence>
<feature type="compositionally biased region" description="Basic and acidic residues" evidence="1">
    <location>
        <begin position="128"/>
        <end position="139"/>
    </location>
</feature>
<feature type="region of interest" description="Disordered" evidence="1">
    <location>
        <begin position="19"/>
        <end position="154"/>
    </location>
</feature>
<dbReference type="Proteomes" id="UP000239047">
    <property type="component" value="Unassembled WGS sequence"/>
</dbReference>
<feature type="compositionally biased region" description="Low complexity" evidence="1">
    <location>
        <begin position="25"/>
        <end position="63"/>
    </location>
</feature>
<dbReference type="EMBL" id="PREZ01000002">
    <property type="protein sequence ID" value="PPA71454.1"/>
    <property type="molecule type" value="Genomic_DNA"/>
</dbReference>